<accession>C5DQH1</accession>
<dbReference type="Pfam" id="PF00674">
    <property type="entry name" value="DUP"/>
    <property type="match status" value="2"/>
</dbReference>
<dbReference type="HOGENOM" id="CLU_062892_0_0_1"/>
<protein>
    <submittedName>
        <fullName evidence="2">ZYRO0B00154p</fullName>
    </submittedName>
</protein>
<keyword evidence="1" id="KW-1133">Transmembrane helix</keyword>
<keyword evidence="1" id="KW-0812">Transmembrane</keyword>
<dbReference type="GeneID" id="8202096"/>
<dbReference type="RefSeq" id="XP_002494965.1">
    <property type="nucleotide sequence ID" value="XM_002494920.1"/>
</dbReference>
<dbReference type="InParanoid" id="C5DQH1"/>
<evidence type="ECO:0000313" key="2">
    <source>
        <dbReference type="EMBL" id="CAR26032.1"/>
    </source>
</evidence>
<dbReference type="KEGG" id="zro:ZYRO0B00154g"/>
<feature type="transmembrane region" description="Helical" evidence="1">
    <location>
        <begin position="205"/>
        <end position="226"/>
    </location>
</feature>
<feature type="transmembrane region" description="Helical" evidence="1">
    <location>
        <begin position="33"/>
        <end position="55"/>
    </location>
</feature>
<organism evidence="2 3">
    <name type="scientific">Zygosaccharomyces rouxii (strain ATCC 2623 / CBS 732 / NBRC 1130 / NCYC 568 / NRRL Y-229)</name>
    <dbReference type="NCBI Taxonomy" id="559307"/>
    <lineage>
        <taxon>Eukaryota</taxon>
        <taxon>Fungi</taxon>
        <taxon>Dikarya</taxon>
        <taxon>Ascomycota</taxon>
        <taxon>Saccharomycotina</taxon>
        <taxon>Saccharomycetes</taxon>
        <taxon>Saccharomycetales</taxon>
        <taxon>Saccharomycetaceae</taxon>
        <taxon>Zygosaccharomyces</taxon>
    </lineage>
</organism>
<feature type="transmembrane region" description="Helical" evidence="1">
    <location>
        <begin position="238"/>
        <end position="258"/>
    </location>
</feature>
<dbReference type="InterPro" id="IPR001142">
    <property type="entry name" value="DUP/COS"/>
</dbReference>
<dbReference type="AlphaFoldDB" id="C5DQH1"/>
<dbReference type="Proteomes" id="UP000008536">
    <property type="component" value="Chromosome B"/>
</dbReference>
<dbReference type="FunCoup" id="C5DQH1">
    <property type="interactions" value="145"/>
</dbReference>
<dbReference type="EMBL" id="CU928174">
    <property type="protein sequence ID" value="CAR26032.1"/>
    <property type="molecule type" value="Genomic_DNA"/>
</dbReference>
<evidence type="ECO:0000313" key="3">
    <source>
        <dbReference type="Proteomes" id="UP000008536"/>
    </source>
</evidence>
<sequence length="360" mass="42630">MEFDKESQRPVLPKDLFRNGLTWMFYEISKHRFPWVVSCLCLVAGWVVLYGSNYIYKDVSLGSMISTLLWMLALLLPFSWLHNSKLHPKIMTELVQQVLESNPGVDIEKWDEIANRLNSSFYQEHFWNTPYFFYDGQGLQLLFKANVLRPYLEGKLDDITDTDKTQSARCYLQSLNEKFELLLKNNLPETGLNSKLPRDTHRYKLFFYPQSLIFGFFICCFQGLTWFMILPEIKRKTLFALIMIMYYQYMSLICYWSLYRFMDPQMDIIQTMKCLAIIAKVNPGKELDKWDQISKYMNQYLTEEEKNGLFKNRFFDGKHCLDFYKTCFEPLSFSDSSLAYGELKEIVEIVQPNVSGETNQ</sequence>
<evidence type="ECO:0000256" key="1">
    <source>
        <dbReference type="SAM" id="Phobius"/>
    </source>
</evidence>
<proteinExistence type="predicted"/>
<feature type="transmembrane region" description="Helical" evidence="1">
    <location>
        <begin position="61"/>
        <end position="81"/>
    </location>
</feature>
<reference evidence="2 3" key="1">
    <citation type="journal article" date="2009" name="Genome Res.">
        <title>Comparative genomics of protoploid Saccharomycetaceae.</title>
        <authorList>
            <consortium name="The Genolevures Consortium"/>
            <person name="Souciet J.-L."/>
            <person name="Dujon B."/>
            <person name="Gaillardin C."/>
            <person name="Johnston M."/>
            <person name="Baret P.V."/>
            <person name="Cliften P."/>
            <person name="Sherman D.J."/>
            <person name="Weissenbach J."/>
            <person name="Westhof E."/>
            <person name="Wincker P."/>
            <person name="Jubin C."/>
            <person name="Poulain J."/>
            <person name="Barbe V."/>
            <person name="Segurens B."/>
            <person name="Artiguenave F."/>
            <person name="Anthouard V."/>
            <person name="Vacherie B."/>
            <person name="Val M.-E."/>
            <person name="Fulton R.S."/>
            <person name="Minx P."/>
            <person name="Wilson R."/>
            <person name="Durrens P."/>
            <person name="Jean G."/>
            <person name="Marck C."/>
            <person name="Martin T."/>
            <person name="Nikolski M."/>
            <person name="Rolland T."/>
            <person name="Seret M.-L."/>
            <person name="Casaregola S."/>
            <person name="Despons L."/>
            <person name="Fairhead C."/>
            <person name="Fischer G."/>
            <person name="Lafontaine I."/>
            <person name="Leh V."/>
            <person name="Lemaire M."/>
            <person name="de Montigny J."/>
            <person name="Neuveglise C."/>
            <person name="Thierry A."/>
            <person name="Blanc-Lenfle I."/>
            <person name="Bleykasten C."/>
            <person name="Diffels J."/>
            <person name="Fritsch E."/>
            <person name="Frangeul L."/>
            <person name="Goeffon A."/>
            <person name="Jauniaux N."/>
            <person name="Kachouri-Lafond R."/>
            <person name="Payen C."/>
            <person name="Potier S."/>
            <person name="Pribylova L."/>
            <person name="Ozanne C."/>
            <person name="Richard G.-F."/>
            <person name="Sacerdot C."/>
            <person name="Straub M.-L."/>
            <person name="Talla E."/>
        </authorList>
    </citation>
    <scope>NUCLEOTIDE SEQUENCE [LARGE SCALE GENOMIC DNA]</scope>
    <source>
        <strain evidence="2 3">ATCC 2623 / CBS 732 / BCRC 21506 / NBRC 1130 / NCYC 568 / NRRL Y-229</strain>
    </source>
</reference>
<gene>
    <name evidence="2" type="ordered locus">ZYRO0B00154g</name>
</gene>
<name>C5DQH1_ZYGRC</name>
<keyword evidence="3" id="KW-1185">Reference proteome</keyword>
<keyword evidence="1" id="KW-0472">Membrane</keyword>